<gene>
    <name evidence="1" type="ORF">CERZMDRAFT_84859</name>
</gene>
<dbReference type="EMBL" id="ML992674">
    <property type="protein sequence ID" value="KAF2211882.1"/>
    <property type="molecule type" value="Genomic_DNA"/>
</dbReference>
<keyword evidence="2" id="KW-1185">Reference proteome</keyword>
<evidence type="ECO:0000313" key="1">
    <source>
        <dbReference type="EMBL" id="KAF2211882.1"/>
    </source>
</evidence>
<evidence type="ECO:0000313" key="2">
    <source>
        <dbReference type="Proteomes" id="UP000799539"/>
    </source>
</evidence>
<proteinExistence type="predicted"/>
<dbReference type="AlphaFoldDB" id="A0A6A6FER1"/>
<sequence length="179" mass="19261">MSSRMLPLQAYLYDRLCTRRPALKEAAVGTAHTGPVCSAVNLSQYSAVSSSSTAKRPGPGGGCGHGGRTARAHLVVSATRSVRCWRSEASTRGPQSRRRQCAAIPCWREQRRQAGGHPDLPRARTHLDVPYRTVQYCTVQYSPCRWRACLVTGSQRAHRGSRDLAGCGLLAGNQGTAGG</sequence>
<organism evidence="1 2">
    <name type="scientific">Cercospora zeae-maydis SCOH1-5</name>
    <dbReference type="NCBI Taxonomy" id="717836"/>
    <lineage>
        <taxon>Eukaryota</taxon>
        <taxon>Fungi</taxon>
        <taxon>Dikarya</taxon>
        <taxon>Ascomycota</taxon>
        <taxon>Pezizomycotina</taxon>
        <taxon>Dothideomycetes</taxon>
        <taxon>Dothideomycetidae</taxon>
        <taxon>Mycosphaerellales</taxon>
        <taxon>Mycosphaerellaceae</taxon>
        <taxon>Cercospora</taxon>
    </lineage>
</organism>
<reference evidence="1" key="1">
    <citation type="journal article" date="2020" name="Stud. Mycol.">
        <title>101 Dothideomycetes genomes: a test case for predicting lifestyles and emergence of pathogens.</title>
        <authorList>
            <person name="Haridas S."/>
            <person name="Albert R."/>
            <person name="Binder M."/>
            <person name="Bloem J."/>
            <person name="Labutti K."/>
            <person name="Salamov A."/>
            <person name="Andreopoulos B."/>
            <person name="Baker S."/>
            <person name="Barry K."/>
            <person name="Bills G."/>
            <person name="Bluhm B."/>
            <person name="Cannon C."/>
            <person name="Castanera R."/>
            <person name="Culley D."/>
            <person name="Daum C."/>
            <person name="Ezra D."/>
            <person name="Gonzalez J."/>
            <person name="Henrissat B."/>
            <person name="Kuo A."/>
            <person name="Liang C."/>
            <person name="Lipzen A."/>
            <person name="Lutzoni F."/>
            <person name="Magnuson J."/>
            <person name="Mondo S."/>
            <person name="Nolan M."/>
            <person name="Ohm R."/>
            <person name="Pangilinan J."/>
            <person name="Park H.-J."/>
            <person name="Ramirez L."/>
            <person name="Alfaro M."/>
            <person name="Sun H."/>
            <person name="Tritt A."/>
            <person name="Yoshinaga Y."/>
            <person name="Zwiers L.-H."/>
            <person name="Turgeon B."/>
            <person name="Goodwin S."/>
            <person name="Spatafora J."/>
            <person name="Crous P."/>
            <person name="Grigoriev I."/>
        </authorList>
    </citation>
    <scope>NUCLEOTIDE SEQUENCE</scope>
    <source>
        <strain evidence="1">SCOH1-5</strain>
    </source>
</reference>
<accession>A0A6A6FER1</accession>
<name>A0A6A6FER1_9PEZI</name>
<protein>
    <submittedName>
        <fullName evidence="1">Uncharacterized protein</fullName>
    </submittedName>
</protein>
<dbReference type="Proteomes" id="UP000799539">
    <property type="component" value="Unassembled WGS sequence"/>
</dbReference>